<dbReference type="AlphaFoldDB" id="A0A8D2G713"/>
<name>A0A8D2G713_THEGE</name>
<protein>
    <submittedName>
        <fullName evidence="2">Uncharacterized protein</fullName>
    </submittedName>
</protein>
<feature type="compositionally biased region" description="Low complexity" evidence="1">
    <location>
        <begin position="98"/>
        <end position="120"/>
    </location>
</feature>
<sequence>MSISNTEPRAEEQNSENDVGRMKRRKVQHQRPVSNSNSRPNRRETARARQKKQHRPQAQSSGDQDSGLCPICAGSFRIEILPQHAATCGETSPPHPASPSSSSSSESVLWVSSPESSPPVSWVQCPICQLQFSAREIEEHASICGDFPQA</sequence>
<reference evidence="2" key="2">
    <citation type="submission" date="2025-08" db="UniProtKB">
        <authorList>
            <consortium name="Ensembl"/>
        </authorList>
    </citation>
    <scope>IDENTIFICATION</scope>
</reference>
<evidence type="ECO:0000313" key="3">
    <source>
        <dbReference type="Proteomes" id="UP000694411"/>
    </source>
</evidence>
<keyword evidence="3" id="KW-1185">Reference proteome</keyword>
<evidence type="ECO:0000256" key="1">
    <source>
        <dbReference type="SAM" id="MobiDB-lite"/>
    </source>
</evidence>
<dbReference type="Ensembl" id="ENSTGET00000036432.1">
    <property type="protein sequence ID" value="ENSTGEP00000030632.1"/>
    <property type="gene ID" value="ENSTGEG00000024577.1"/>
</dbReference>
<feature type="region of interest" description="Disordered" evidence="1">
    <location>
        <begin position="1"/>
        <end position="67"/>
    </location>
</feature>
<feature type="region of interest" description="Disordered" evidence="1">
    <location>
        <begin position="84"/>
        <end position="120"/>
    </location>
</feature>
<reference evidence="2" key="1">
    <citation type="submission" date="2018-05" db="EMBL/GenBank/DDBJ databases">
        <title>Whole genome of Theropithecus gelada.</title>
        <authorList>
            <person name="Chiou K.L."/>
            <person name="Snyder-Mackler N."/>
        </authorList>
    </citation>
    <scope>NUCLEOTIDE SEQUENCE [LARGE SCALE GENOMIC DNA]</scope>
</reference>
<organism evidence="2 3">
    <name type="scientific">Theropithecus gelada</name>
    <name type="common">Gelada baboon</name>
    <dbReference type="NCBI Taxonomy" id="9565"/>
    <lineage>
        <taxon>Eukaryota</taxon>
        <taxon>Metazoa</taxon>
        <taxon>Chordata</taxon>
        <taxon>Craniata</taxon>
        <taxon>Vertebrata</taxon>
        <taxon>Euteleostomi</taxon>
        <taxon>Mammalia</taxon>
        <taxon>Eutheria</taxon>
        <taxon>Euarchontoglires</taxon>
        <taxon>Primates</taxon>
        <taxon>Haplorrhini</taxon>
        <taxon>Catarrhini</taxon>
        <taxon>Cercopithecidae</taxon>
        <taxon>Cercopithecinae</taxon>
        <taxon>Theropithecus</taxon>
    </lineage>
</organism>
<dbReference type="Proteomes" id="UP000694411">
    <property type="component" value="Chromosome 14"/>
</dbReference>
<reference evidence="2" key="3">
    <citation type="submission" date="2025-09" db="UniProtKB">
        <authorList>
            <consortium name="Ensembl"/>
        </authorList>
    </citation>
    <scope>IDENTIFICATION</scope>
</reference>
<proteinExistence type="predicted"/>
<accession>A0A8D2G713</accession>
<evidence type="ECO:0000313" key="2">
    <source>
        <dbReference type="Ensembl" id="ENSTGEP00000030632.1"/>
    </source>
</evidence>